<proteinExistence type="predicted"/>
<reference evidence="2 3" key="1">
    <citation type="journal article" date="2018" name="BMC Genomics">
        <title>The genome of Naegleria lovaniensis, the basis for a comparative approach to unravel pathogenicity factors of the human pathogenic amoeba N. fowleri.</title>
        <authorList>
            <person name="Liechti N."/>
            <person name="Schurch N."/>
            <person name="Bruggmann R."/>
            <person name="Wittwer M."/>
        </authorList>
    </citation>
    <scope>NUCLEOTIDE SEQUENCE [LARGE SCALE GENOMIC DNA]</scope>
    <source>
        <strain evidence="2 3">ATCC 30569</strain>
    </source>
</reference>
<dbReference type="RefSeq" id="XP_044545061.1">
    <property type="nucleotide sequence ID" value="XM_044699009.1"/>
</dbReference>
<organism evidence="2 3">
    <name type="scientific">Naegleria lovaniensis</name>
    <name type="common">Amoeba</name>
    <dbReference type="NCBI Taxonomy" id="51637"/>
    <lineage>
        <taxon>Eukaryota</taxon>
        <taxon>Discoba</taxon>
        <taxon>Heterolobosea</taxon>
        <taxon>Tetramitia</taxon>
        <taxon>Eutetramitia</taxon>
        <taxon>Vahlkampfiidae</taxon>
        <taxon>Naegleria</taxon>
    </lineage>
</organism>
<dbReference type="GeneID" id="68101338"/>
<feature type="compositionally biased region" description="Low complexity" evidence="1">
    <location>
        <begin position="100"/>
        <end position="110"/>
    </location>
</feature>
<name>A0AA88GEC0_NAELO</name>
<comment type="caution">
    <text evidence="2">The sequence shown here is derived from an EMBL/GenBank/DDBJ whole genome shotgun (WGS) entry which is preliminary data.</text>
</comment>
<feature type="compositionally biased region" description="Polar residues" evidence="1">
    <location>
        <begin position="54"/>
        <end position="69"/>
    </location>
</feature>
<protein>
    <submittedName>
        <fullName evidence="2">Uncharacterized protein</fullName>
    </submittedName>
</protein>
<dbReference type="AlphaFoldDB" id="A0AA88GEC0"/>
<keyword evidence="3" id="KW-1185">Reference proteome</keyword>
<evidence type="ECO:0000313" key="2">
    <source>
        <dbReference type="EMBL" id="KAG2377799.1"/>
    </source>
</evidence>
<accession>A0AA88GEC0</accession>
<sequence length="166" mass="18378">MLLPLDSLDLFKLFVYKRVKPKQAIKRPFELVTHSSATKERDPKMVKQAVAATDSPSGATSSLRTSPLSIPNPKQLAQQARSLNVKDASRRVIGSSKNNASASPKPSRASKLLADSKNHNIFQDQDIDYEQIELNEAIASNQSIVRFEDVKKNQCQVLFAFGLVVL</sequence>
<evidence type="ECO:0000313" key="3">
    <source>
        <dbReference type="Proteomes" id="UP000816034"/>
    </source>
</evidence>
<dbReference type="EMBL" id="PYSW02000036">
    <property type="protein sequence ID" value="KAG2377799.1"/>
    <property type="molecule type" value="Genomic_DNA"/>
</dbReference>
<feature type="region of interest" description="Disordered" evidence="1">
    <location>
        <begin position="36"/>
        <end position="110"/>
    </location>
</feature>
<dbReference type="Proteomes" id="UP000816034">
    <property type="component" value="Unassembled WGS sequence"/>
</dbReference>
<gene>
    <name evidence="2" type="ORF">C9374_008884</name>
</gene>
<evidence type="ECO:0000256" key="1">
    <source>
        <dbReference type="SAM" id="MobiDB-lite"/>
    </source>
</evidence>